<dbReference type="PANTHER" id="PTHR31066:SF85">
    <property type="entry name" value="OS02G0809100 PROTEIN"/>
    <property type="match status" value="1"/>
</dbReference>
<evidence type="ECO:0000313" key="3">
    <source>
        <dbReference type="EMBL" id="SPC92223.1"/>
    </source>
</evidence>
<dbReference type="InterPro" id="IPR000270">
    <property type="entry name" value="PB1_dom"/>
</dbReference>
<dbReference type="AlphaFoldDB" id="A0A2N9FYB8"/>
<name>A0A2N9FYB8_FAGSY</name>
<sequence>MENYSYSSYSDSRDSSPRFREIDCENQAWEEPPSNYKVKFMCSYGGKIQPRNHDNQLAYIGGETKILTVDRTIKFTAIKSKLSSICSDADVCFKYQLPGEDLDALISVTNDEDLEHMMLEYERLLRSSAKPSKLRLFLFPLKPSPTAFSNSDQKSERQWFVDALNSVQIEGSSPPAAAEENPDFLFGLDNKGFQAVPAEKSLDSTPSPTVPNVVTKDVSAGSDCGSEDRQVVGEPVMSLAEIQRQINELQRLQIAANQDMYQRKSDEVNPRAYAGDYYTQKVPENIAPAPSPPIPVQMPIPAAYLPERHIATGGYPVAAASGGATGAEHQVYFIQTPGGVYQAVRPVTGPVSQAVNQPYYGVQRMVPEAYREQPIYNPVPQQQHVAYNESNVQVVQQPNVGVAEAGYMQVGYDSTGRQVYYTAQGGGVASYQTMAPVAVDGRQGGGGGLNQEGKLVTKPSPASAM</sequence>
<gene>
    <name evidence="3" type="ORF">FSB_LOCUS20105</name>
</gene>
<dbReference type="Pfam" id="PF00564">
    <property type="entry name" value="PB1"/>
    <property type="match status" value="1"/>
</dbReference>
<evidence type="ECO:0000256" key="1">
    <source>
        <dbReference type="SAM" id="MobiDB-lite"/>
    </source>
</evidence>
<proteinExistence type="predicted"/>
<evidence type="ECO:0000259" key="2">
    <source>
        <dbReference type="SMART" id="SM00666"/>
    </source>
</evidence>
<feature type="domain" description="PB1" evidence="2">
    <location>
        <begin position="52"/>
        <end position="141"/>
    </location>
</feature>
<feature type="region of interest" description="Disordered" evidence="1">
    <location>
        <begin position="442"/>
        <end position="465"/>
    </location>
</feature>
<organism evidence="3">
    <name type="scientific">Fagus sylvatica</name>
    <name type="common">Beechnut</name>
    <dbReference type="NCBI Taxonomy" id="28930"/>
    <lineage>
        <taxon>Eukaryota</taxon>
        <taxon>Viridiplantae</taxon>
        <taxon>Streptophyta</taxon>
        <taxon>Embryophyta</taxon>
        <taxon>Tracheophyta</taxon>
        <taxon>Spermatophyta</taxon>
        <taxon>Magnoliopsida</taxon>
        <taxon>eudicotyledons</taxon>
        <taxon>Gunneridae</taxon>
        <taxon>Pentapetalae</taxon>
        <taxon>rosids</taxon>
        <taxon>fabids</taxon>
        <taxon>Fagales</taxon>
        <taxon>Fagaceae</taxon>
        <taxon>Fagus</taxon>
    </lineage>
</organism>
<dbReference type="Gene3D" id="3.10.20.90">
    <property type="entry name" value="Phosphatidylinositol 3-kinase Catalytic Subunit, Chain A, domain 1"/>
    <property type="match status" value="1"/>
</dbReference>
<dbReference type="SMART" id="SM00666">
    <property type="entry name" value="PB1"/>
    <property type="match status" value="1"/>
</dbReference>
<dbReference type="InterPro" id="IPR053198">
    <property type="entry name" value="Gynoecium_Dev_Regulator"/>
</dbReference>
<dbReference type="EMBL" id="OIVN01001291">
    <property type="protein sequence ID" value="SPC92223.1"/>
    <property type="molecule type" value="Genomic_DNA"/>
</dbReference>
<accession>A0A2N9FYB8</accession>
<protein>
    <recommendedName>
        <fullName evidence="2">PB1 domain-containing protein</fullName>
    </recommendedName>
</protein>
<dbReference type="FunFam" id="3.10.20.90:FF:000058">
    <property type="entry name" value="Octicosapeptide/phox/Bem1p domain kinase superfamily protein"/>
    <property type="match status" value="1"/>
</dbReference>
<dbReference type="PANTHER" id="PTHR31066">
    <property type="entry name" value="OS05G0427100 PROTEIN-RELATED"/>
    <property type="match status" value="1"/>
</dbReference>
<dbReference type="SUPFAM" id="SSF54277">
    <property type="entry name" value="CAD &amp; PB1 domains"/>
    <property type="match status" value="1"/>
</dbReference>
<dbReference type="CDD" id="cd06410">
    <property type="entry name" value="PB1_UP2"/>
    <property type="match status" value="1"/>
</dbReference>
<reference evidence="3" key="1">
    <citation type="submission" date="2018-02" db="EMBL/GenBank/DDBJ databases">
        <authorList>
            <person name="Cohen D.B."/>
            <person name="Kent A.D."/>
        </authorList>
    </citation>
    <scope>NUCLEOTIDE SEQUENCE</scope>
</reference>